<dbReference type="AlphaFoldDB" id="A0AA38H001"/>
<dbReference type="InterPro" id="IPR053223">
    <property type="entry name" value="Prob_Methyltransferase"/>
</dbReference>
<dbReference type="SUPFAM" id="SSF53335">
    <property type="entry name" value="S-adenosyl-L-methionine-dependent methyltransferases"/>
    <property type="match status" value="1"/>
</dbReference>
<keyword evidence="7" id="KW-1185">Reference proteome</keyword>
<dbReference type="OMA" id="LACRNFQ"/>
<evidence type="ECO:0008006" key="8">
    <source>
        <dbReference type="Google" id="ProtNLM"/>
    </source>
</evidence>
<dbReference type="InterPro" id="IPR004159">
    <property type="entry name" value="Put_SAM_MeTrfase"/>
</dbReference>
<evidence type="ECO:0000256" key="2">
    <source>
        <dbReference type="ARBA" id="ARBA00008361"/>
    </source>
</evidence>
<dbReference type="GO" id="GO:0012505">
    <property type="term" value="C:endomembrane system"/>
    <property type="evidence" value="ECO:0007669"/>
    <property type="project" value="UniProtKB-SubCell"/>
</dbReference>
<evidence type="ECO:0000256" key="3">
    <source>
        <dbReference type="ARBA" id="ARBA00022603"/>
    </source>
</evidence>
<dbReference type="PANTHER" id="PTHR44067:SF7">
    <property type="entry name" value="METHYLTRANSFERASE TYPE 11 DOMAIN-CONTAINING PROTEIN"/>
    <property type="match status" value="1"/>
</dbReference>
<dbReference type="Gene3D" id="3.40.50.150">
    <property type="entry name" value="Vaccinia Virus protein VP39"/>
    <property type="match status" value="1"/>
</dbReference>
<reference evidence="6 7" key="1">
    <citation type="journal article" date="2021" name="Nat. Plants">
        <title>The Taxus genome provides insights into paclitaxel biosynthesis.</title>
        <authorList>
            <person name="Xiong X."/>
            <person name="Gou J."/>
            <person name="Liao Q."/>
            <person name="Li Y."/>
            <person name="Zhou Q."/>
            <person name="Bi G."/>
            <person name="Li C."/>
            <person name="Du R."/>
            <person name="Wang X."/>
            <person name="Sun T."/>
            <person name="Guo L."/>
            <person name="Liang H."/>
            <person name="Lu P."/>
            <person name="Wu Y."/>
            <person name="Zhang Z."/>
            <person name="Ro D.K."/>
            <person name="Shang Y."/>
            <person name="Huang S."/>
            <person name="Yan J."/>
        </authorList>
    </citation>
    <scope>NUCLEOTIDE SEQUENCE [LARGE SCALE GENOMIC DNA]</scope>
    <source>
        <strain evidence="6">Ta-2019</strain>
    </source>
</reference>
<name>A0AA38H001_TAXCH</name>
<dbReference type="GO" id="GO:0008168">
    <property type="term" value="F:methyltransferase activity"/>
    <property type="evidence" value="ECO:0007669"/>
    <property type="project" value="UniProtKB-KW"/>
</dbReference>
<keyword evidence="4" id="KW-0735">Signal-anchor</keyword>
<dbReference type="GO" id="GO:0016020">
    <property type="term" value="C:membrane"/>
    <property type="evidence" value="ECO:0007669"/>
    <property type="project" value="UniProtKB-SubCell"/>
</dbReference>
<dbReference type="Pfam" id="PF03141">
    <property type="entry name" value="Methyltransf_29"/>
    <property type="match status" value="1"/>
</dbReference>
<evidence type="ECO:0000313" key="6">
    <source>
        <dbReference type="EMBL" id="KAH9332056.1"/>
    </source>
</evidence>
<proteinExistence type="inferred from homology"/>
<dbReference type="PANTHER" id="PTHR44067">
    <property type="entry name" value="S-ADENOSYL-L-METHIONINE-DEPENDENT METHYLTRANSFERASE SUPERFAMILY PROTEIN-RELATED"/>
    <property type="match status" value="1"/>
</dbReference>
<evidence type="ECO:0000256" key="1">
    <source>
        <dbReference type="ARBA" id="ARBA00004606"/>
    </source>
</evidence>
<dbReference type="Proteomes" id="UP000824469">
    <property type="component" value="Unassembled WGS sequence"/>
</dbReference>
<gene>
    <name evidence="6" type="ORF">KI387_004164</name>
</gene>
<dbReference type="InterPro" id="IPR029063">
    <property type="entry name" value="SAM-dependent_MTases_sf"/>
</dbReference>
<comment type="subcellular location">
    <subcellularLocation>
        <location evidence="5">Endomembrane system</location>
        <topology evidence="5">Single-pass membrane protein</topology>
    </subcellularLocation>
    <subcellularLocation>
        <location evidence="1">Membrane</location>
        <topology evidence="1">Single-pass type II membrane protein</topology>
    </subcellularLocation>
</comment>
<dbReference type="EMBL" id="JAHRHJ020000001">
    <property type="protein sequence ID" value="KAH9332056.1"/>
    <property type="molecule type" value="Genomic_DNA"/>
</dbReference>
<comment type="caution">
    <text evidence="6">The sequence shown here is derived from an EMBL/GenBank/DDBJ whole genome shotgun (WGS) entry which is preliminary data.</text>
</comment>
<organism evidence="6 7">
    <name type="scientific">Taxus chinensis</name>
    <name type="common">Chinese yew</name>
    <name type="synonym">Taxus wallichiana var. chinensis</name>
    <dbReference type="NCBI Taxonomy" id="29808"/>
    <lineage>
        <taxon>Eukaryota</taxon>
        <taxon>Viridiplantae</taxon>
        <taxon>Streptophyta</taxon>
        <taxon>Embryophyta</taxon>
        <taxon>Tracheophyta</taxon>
        <taxon>Spermatophyta</taxon>
        <taxon>Pinopsida</taxon>
        <taxon>Pinidae</taxon>
        <taxon>Conifers II</taxon>
        <taxon>Cupressales</taxon>
        <taxon>Taxaceae</taxon>
        <taxon>Taxus</taxon>
    </lineage>
</organism>
<protein>
    <recommendedName>
        <fullName evidence="8">Methyltransferase type 11 domain-containing protein</fullName>
    </recommendedName>
</protein>
<sequence>MGSYESMKKTESIRARRRHCCKMVLLLLVLFACSGLLTFTVFRGHEYDNALSLLRFSATTTSTSEFEELLRKFNITQRNLLATQAELQNLKAELLALTTPAQDDLPRELKETSAGHKLPLGRSRVFNSDTIYAPMGHPCIMMEEELRKYMDYRVGRQCPDDDILAQTLMLRGCEPLPRRRCFPPAPANYTEPFPFPKSTWSTPADSSIVWTPYTCKSYGCLIERKNQKGVWSDCKDCFDLAYREKYRWLNSTNPLHFGIDQVLELKKGTIRIGLDIGGGTATFAVRMRERNVTIVTTSMNLDGPFNNFIASRGMVPMFLTISQRLPFFDNTLDLIHSMHVLSNWIPTTLLDFVLYDIYRVLRPGGIFWLDHFFCVESQLDVYVPMIESFGYNKIKWVVGRKLDKGAQFKEIAHHWYQSRSREERRLVLREEGEKLPVPMWRRLVPCEEGARSACLVPFYFASPFLRRECVTRREDCPFVLCVALKVLECLFAVRALYV</sequence>
<keyword evidence="3" id="KW-0808">Transferase</keyword>
<accession>A0AA38H001</accession>
<evidence type="ECO:0000256" key="4">
    <source>
        <dbReference type="ARBA" id="ARBA00022968"/>
    </source>
</evidence>
<comment type="similarity">
    <text evidence="2">Belongs to the methyltransferase superfamily.</text>
</comment>
<feature type="non-terminal residue" evidence="6">
    <location>
        <position position="1"/>
    </location>
</feature>
<evidence type="ECO:0000256" key="5">
    <source>
        <dbReference type="ARBA" id="ARBA00037847"/>
    </source>
</evidence>
<dbReference type="GO" id="GO:0032259">
    <property type="term" value="P:methylation"/>
    <property type="evidence" value="ECO:0007669"/>
    <property type="project" value="UniProtKB-KW"/>
</dbReference>
<evidence type="ECO:0000313" key="7">
    <source>
        <dbReference type="Proteomes" id="UP000824469"/>
    </source>
</evidence>
<keyword evidence="3" id="KW-0489">Methyltransferase</keyword>
<keyword evidence="4" id="KW-0812">Transmembrane</keyword>